<dbReference type="GO" id="GO:0016788">
    <property type="term" value="F:hydrolase activity, acting on ester bonds"/>
    <property type="evidence" value="ECO:0007669"/>
    <property type="project" value="UniProtKB-ARBA"/>
</dbReference>
<protein>
    <submittedName>
        <fullName evidence="3">Lysophospholipase L1</fullName>
    </submittedName>
</protein>
<feature type="domain" description="SGNH hydrolase-type esterase" evidence="2">
    <location>
        <begin position="67"/>
        <end position="233"/>
    </location>
</feature>
<name>A0A1I3HVB1_9SPIR</name>
<dbReference type="Proteomes" id="UP000182737">
    <property type="component" value="Unassembled WGS sequence"/>
</dbReference>
<dbReference type="CDD" id="cd00229">
    <property type="entry name" value="SGNH_hydrolase"/>
    <property type="match status" value="1"/>
</dbReference>
<dbReference type="InterPro" id="IPR013830">
    <property type="entry name" value="SGNH_hydro"/>
</dbReference>
<dbReference type="PANTHER" id="PTHR34407">
    <property type="entry name" value="EXPRESSED PROTEIN"/>
    <property type="match status" value="1"/>
</dbReference>
<reference evidence="4" key="1">
    <citation type="submission" date="2016-10" db="EMBL/GenBank/DDBJ databases">
        <authorList>
            <person name="Varghese N."/>
            <person name="Submissions S."/>
        </authorList>
    </citation>
    <scope>NUCLEOTIDE SEQUENCE [LARGE SCALE GENOMIC DNA]</scope>
    <source>
        <strain evidence="4">XBD1002</strain>
    </source>
</reference>
<dbReference type="Pfam" id="PF13472">
    <property type="entry name" value="Lipase_GDSL_2"/>
    <property type="match status" value="1"/>
</dbReference>
<evidence type="ECO:0000313" key="4">
    <source>
        <dbReference type="Proteomes" id="UP000182737"/>
    </source>
</evidence>
<keyword evidence="1" id="KW-0732">Signal</keyword>
<dbReference type="Gene3D" id="3.40.50.1110">
    <property type="entry name" value="SGNH hydrolase"/>
    <property type="match status" value="1"/>
</dbReference>
<organism evidence="3 4">
    <name type="scientific">Treponema bryantii</name>
    <dbReference type="NCBI Taxonomy" id="163"/>
    <lineage>
        <taxon>Bacteria</taxon>
        <taxon>Pseudomonadati</taxon>
        <taxon>Spirochaetota</taxon>
        <taxon>Spirochaetia</taxon>
        <taxon>Spirochaetales</taxon>
        <taxon>Treponemataceae</taxon>
        <taxon>Treponema</taxon>
    </lineage>
</organism>
<evidence type="ECO:0000259" key="2">
    <source>
        <dbReference type="Pfam" id="PF13472"/>
    </source>
</evidence>
<dbReference type="RefSeq" id="WP_074929673.1">
    <property type="nucleotide sequence ID" value="NZ_FORI01000001.1"/>
</dbReference>
<proteinExistence type="predicted"/>
<accession>A0A1I3HVB1</accession>
<dbReference type="InterPro" id="IPR036514">
    <property type="entry name" value="SGNH_hydro_sf"/>
</dbReference>
<sequence>MKIKKAFLGVMLGIMSVASVQANPFNLSDSVYHSMIENTIVSTGTNARMKKVLAKMRAGENVKIAIIGGSVTEGAGPANFTDGYAYQFYRALKAKYAPGNGNNVSFNNAGLSGTGSLVGIVRYEQDVVEVCGGNPDLLIVEFAVNDNGDVLCQRSFEAIIRKAMLANPDCAVIALYAVATYGNTSVQKKPVADHYSLPQINMMEVVNKAIADKVFTQQQYYTDYAHPTFEGHQFMCDCLMTLVDKMDKAAKDSEQHVPASCFKEPSLYGLKRILPNGTDANVKIECGDFKETDRKTQTLKKTNASDFPENWKKNLHMKSENLPFKMELTCKSLIFIYKVQASGDAEKFGKAEVYVDDKLVATYDGGKAGGWNNCEPNIIIDERTAAKHTVIVKMAPGSEKLGFTIVAMGYSI</sequence>
<evidence type="ECO:0000313" key="3">
    <source>
        <dbReference type="EMBL" id="SFI39563.1"/>
    </source>
</evidence>
<dbReference type="SUPFAM" id="SSF52266">
    <property type="entry name" value="SGNH hydrolase"/>
    <property type="match status" value="1"/>
</dbReference>
<dbReference type="EMBL" id="FORI01000001">
    <property type="protein sequence ID" value="SFI39563.1"/>
    <property type="molecule type" value="Genomic_DNA"/>
</dbReference>
<gene>
    <name evidence="3" type="ORF">SAMN04487775_101100</name>
</gene>
<evidence type="ECO:0000256" key="1">
    <source>
        <dbReference type="SAM" id="SignalP"/>
    </source>
</evidence>
<feature type="chain" id="PRO_5010253257" evidence="1">
    <location>
        <begin position="23"/>
        <end position="412"/>
    </location>
</feature>
<dbReference type="PANTHER" id="PTHR34407:SF1">
    <property type="entry name" value="SGNH HYDROLASE-TYPE ESTERASE DOMAIN-CONTAINING PROTEIN"/>
    <property type="match status" value="1"/>
</dbReference>
<keyword evidence="4" id="KW-1185">Reference proteome</keyword>
<feature type="signal peptide" evidence="1">
    <location>
        <begin position="1"/>
        <end position="22"/>
    </location>
</feature>
<dbReference type="OrthoDB" id="8233337at2"/>
<dbReference type="AlphaFoldDB" id="A0A1I3HVB1"/>